<evidence type="ECO:0000313" key="5">
    <source>
        <dbReference type="Proteomes" id="UP000251889"/>
    </source>
</evidence>
<dbReference type="RefSeq" id="WP_112745056.1">
    <property type="nucleotide sequence ID" value="NZ_QMFY01000001.1"/>
</dbReference>
<dbReference type="Gene3D" id="1.10.10.60">
    <property type="entry name" value="Homeodomain-like"/>
    <property type="match status" value="1"/>
</dbReference>
<keyword evidence="1" id="KW-0805">Transcription regulation</keyword>
<dbReference type="Pfam" id="PF00165">
    <property type="entry name" value="HTH_AraC"/>
    <property type="match status" value="1"/>
</dbReference>
<dbReference type="AlphaFoldDB" id="A0A364Y705"/>
<protein>
    <recommendedName>
        <fullName evidence="3">HTH araC/xylS-type domain-containing protein</fullName>
    </recommendedName>
</protein>
<dbReference type="GO" id="GO:0003700">
    <property type="term" value="F:DNA-binding transcription factor activity"/>
    <property type="evidence" value="ECO:0007669"/>
    <property type="project" value="InterPro"/>
</dbReference>
<proteinExistence type="predicted"/>
<keyword evidence="2" id="KW-0804">Transcription</keyword>
<feature type="domain" description="HTH araC/xylS-type" evidence="3">
    <location>
        <begin position="1"/>
        <end position="43"/>
    </location>
</feature>
<dbReference type="GO" id="GO:0043565">
    <property type="term" value="F:sequence-specific DNA binding"/>
    <property type="evidence" value="ECO:0007669"/>
    <property type="project" value="InterPro"/>
</dbReference>
<comment type="caution">
    <text evidence="4">The sequence shown here is derived from an EMBL/GenBank/DDBJ whole genome shotgun (WGS) entry which is preliminary data.</text>
</comment>
<dbReference type="InterPro" id="IPR018060">
    <property type="entry name" value="HTH_AraC"/>
</dbReference>
<dbReference type="PROSITE" id="PS01124">
    <property type="entry name" value="HTH_ARAC_FAMILY_2"/>
    <property type="match status" value="1"/>
</dbReference>
<reference evidence="4 5" key="1">
    <citation type="submission" date="2018-06" db="EMBL/GenBank/DDBJ databases">
        <title>Chryseolinea flavus sp. nov., a member of the phylum Bacteroidetes isolated from soil.</title>
        <authorList>
            <person name="Li Y."/>
            <person name="Wang J."/>
        </authorList>
    </citation>
    <scope>NUCLEOTIDE SEQUENCE [LARGE SCALE GENOMIC DNA]</scope>
    <source>
        <strain evidence="4 5">SDU1-6</strain>
    </source>
</reference>
<evidence type="ECO:0000256" key="2">
    <source>
        <dbReference type="ARBA" id="ARBA00023163"/>
    </source>
</evidence>
<name>A0A364Y705_9BACT</name>
<evidence type="ECO:0000256" key="1">
    <source>
        <dbReference type="ARBA" id="ARBA00023015"/>
    </source>
</evidence>
<evidence type="ECO:0000259" key="3">
    <source>
        <dbReference type="PROSITE" id="PS01124"/>
    </source>
</evidence>
<accession>A0A364Y705</accession>
<sequence>MFANITEEKLRNLALDYGYYDQSHLNHHFKEFTGISPKAYFSNFISADNA</sequence>
<dbReference type="EMBL" id="QMFY01000001">
    <property type="protein sequence ID" value="RAW02841.1"/>
    <property type="molecule type" value="Genomic_DNA"/>
</dbReference>
<organism evidence="4 5">
    <name type="scientific">Pseudochryseolinea flava</name>
    <dbReference type="NCBI Taxonomy" id="2059302"/>
    <lineage>
        <taxon>Bacteria</taxon>
        <taxon>Pseudomonadati</taxon>
        <taxon>Bacteroidota</taxon>
        <taxon>Cytophagia</taxon>
        <taxon>Cytophagales</taxon>
        <taxon>Fulvivirgaceae</taxon>
        <taxon>Pseudochryseolinea</taxon>
    </lineage>
</organism>
<evidence type="ECO:0000313" key="4">
    <source>
        <dbReference type="EMBL" id="RAW02841.1"/>
    </source>
</evidence>
<dbReference type="SUPFAM" id="SSF46689">
    <property type="entry name" value="Homeodomain-like"/>
    <property type="match status" value="1"/>
</dbReference>
<gene>
    <name evidence="4" type="ORF">DQQ10_01660</name>
</gene>
<dbReference type="Proteomes" id="UP000251889">
    <property type="component" value="Unassembled WGS sequence"/>
</dbReference>
<dbReference type="OrthoDB" id="511992at2"/>
<dbReference type="InterPro" id="IPR009057">
    <property type="entry name" value="Homeodomain-like_sf"/>
</dbReference>
<keyword evidence="5" id="KW-1185">Reference proteome</keyword>